<name>A0AAE1UZP0_9SOLA</name>
<accession>A0AAE1UZP0</accession>
<gene>
    <name evidence="1" type="ORF">RND71_038651</name>
</gene>
<comment type="caution">
    <text evidence="1">The sequence shown here is derived from an EMBL/GenBank/DDBJ whole genome shotgun (WGS) entry which is preliminary data.</text>
</comment>
<protein>
    <submittedName>
        <fullName evidence="1">Uncharacterized protein</fullName>
    </submittedName>
</protein>
<reference evidence="1" key="1">
    <citation type="submission" date="2023-12" db="EMBL/GenBank/DDBJ databases">
        <title>Genome assembly of Anisodus tanguticus.</title>
        <authorList>
            <person name="Wang Y.-J."/>
        </authorList>
    </citation>
    <scope>NUCLEOTIDE SEQUENCE</scope>
    <source>
        <strain evidence="1">KB-2021</strain>
        <tissue evidence="1">Leaf</tissue>
    </source>
</reference>
<organism evidence="1 2">
    <name type="scientific">Anisodus tanguticus</name>
    <dbReference type="NCBI Taxonomy" id="243964"/>
    <lineage>
        <taxon>Eukaryota</taxon>
        <taxon>Viridiplantae</taxon>
        <taxon>Streptophyta</taxon>
        <taxon>Embryophyta</taxon>
        <taxon>Tracheophyta</taxon>
        <taxon>Spermatophyta</taxon>
        <taxon>Magnoliopsida</taxon>
        <taxon>eudicotyledons</taxon>
        <taxon>Gunneridae</taxon>
        <taxon>Pentapetalae</taxon>
        <taxon>asterids</taxon>
        <taxon>lamiids</taxon>
        <taxon>Solanales</taxon>
        <taxon>Solanaceae</taxon>
        <taxon>Solanoideae</taxon>
        <taxon>Hyoscyameae</taxon>
        <taxon>Anisodus</taxon>
    </lineage>
</organism>
<evidence type="ECO:0000313" key="2">
    <source>
        <dbReference type="Proteomes" id="UP001291623"/>
    </source>
</evidence>
<dbReference type="Proteomes" id="UP001291623">
    <property type="component" value="Unassembled WGS sequence"/>
</dbReference>
<dbReference type="AlphaFoldDB" id="A0AAE1UZP0"/>
<proteinExistence type="predicted"/>
<sequence>MKLKSFFFIRETNMFGRKATKMTNESYVRNHDVDSANKPGRLLEVVQVLTALMAIITTFSRGHAGTSNIFIFSK</sequence>
<keyword evidence="2" id="KW-1185">Reference proteome</keyword>
<dbReference type="EMBL" id="JAVYJV010000021">
    <property type="protein sequence ID" value="KAK4342835.1"/>
    <property type="molecule type" value="Genomic_DNA"/>
</dbReference>
<evidence type="ECO:0000313" key="1">
    <source>
        <dbReference type="EMBL" id="KAK4342835.1"/>
    </source>
</evidence>